<comment type="cofactor">
    <cofactor evidence="1">
        <name>FAD</name>
        <dbReference type="ChEBI" id="CHEBI:57692"/>
    </cofactor>
</comment>
<dbReference type="Pfam" id="PF00890">
    <property type="entry name" value="FAD_binding_2"/>
    <property type="match status" value="1"/>
</dbReference>
<evidence type="ECO:0000313" key="6">
    <source>
        <dbReference type="EMBL" id="BDI03695.1"/>
    </source>
</evidence>
<evidence type="ECO:0000256" key="1">
    <source>
        <dbReference type="ARBA" id="ARBA00001974"/>
    </source>
</evidence>
<evidence type="ECO:0000259" key="5">
    <source>
        <dbReference type="Pfam" id="PF00890"/>
    </source>
</evidence>
<dbReference type="PANTHER" id="PTHR43400">
    <property type="entry name" value="FUMARATE REDUCTASE"/>
    <property type="match status" value="1"/>
</dbReference>
<dbReference type="InterPro" id="IPR027477">
    <property type="entry name" value="Succ_DH/fumarate_Rdtase_cat_sf"/>
</dbReference>
<proteinExistence type="predicted"/>
<dbReference type="RefSeq" id="WP_251971957.1">
    <property type="nucleotide sequence ID" value="NZ_AP025730.1"/>
</dbReference>
<dbReference type="EMBL" id="AP025730">
    <property type="protein sequence ID" value="BDI03695.1"/>
    <property type="molecule type" value="Genomic_DNA"/>
</dbReference>
<sequence>MSAAAAASSPSADFPARLEALPDGAAFDVVVLGAGGAGMSAAVFAAIAGARVLLVESTEYVGGTTAYSAGTTWVPGTHLAPQVNPQDNLGEARRFLDAAVGDRSDPAVREALLMHGPEAVATIEKHSHLQYRIRPFHPDYLSELEGSTLCGRALEPLPFDGRRLGEHFALVRPPIPEFLVLGGMMVDRDDIPHLLGWSKSFKSAAYVTRLMLRHLSDRLRHPRGTRLLMGNALIGRLLLSIKERGVTLLMQTQASALERDPASGAVTGLTLTQGGQTKRIAVKGGVILGTGGFNRHPKRRTEQFGPALPATWCPGAPGHTGAAHDLAEAVGAVYGDGGMSPAFWAPVSLRQRPDGSTASFPHFVFDRAKPGTITVDGEGRRYLNESTSYHLYGLAMQAHQFRDGKPGIPSFLITDAEGLRKYGLGMVRPKGMGLAAALADGYVTAAGSIAELAGKLGLPVQNLTATIERFNRHWPDGIDPDFGRGSTAYQRANGDATWTGPNPSLGPVAKAPFYAVRLYPGDIGAARGLKTDAAARSLDAAGRVIPGLYAVGNDMQSAMGGVYPAPGITIGPGLVFAFIAARDAVARARG</sequence>
<gene>
    <name evidence="6" type="ORF">CATMQ487_06650</name>
</gene>
<dbReference type="InterPro" id="IPR050315">
    <property type="entry name" value="FAD-oxidoreductase_2"/>
</dbReference>
<dbReference type="Proteomes" id="UP001057498">
    <property type="component" value="Chromosome"/>
</dbReference>
<dbReference type="SUPFAM" id="SSF51905">
    <property type="entry name" value="FAD/NAD(P)-binding domain"/>
    <property type="match status" value="1"/>
</dbReference>
<evidence type="ECO:0000256" key="3">
    <source>
        <dbReference type="ARBA" id="ARBA00022827"/>
    </source>
</evidence>
<evidence type="ECO:0000256" key="4">
    <source>
        <dbReference type="ARBA" id="ARBA00023002"/>
    </source>
</evidence>
<feature type="domain" description="FAD-dependent oxidoreductase 2 FAD-binding" evidence="5">
    <location>
        <begin position="28"/>
        <end position="570"/>
    </location>
</feature>
<dbReference type="InterPro" id="IPR003953">
    <property type="entry name" value="FAD-dep_OxRdtase_2_FAD-bd"/>
</dbReference>
<organism evidence="6 7">
    <name type="scientific">Sphaerotilus microaerophilus</name>
    <dbReference type="NCBI Taxonomy" id="2914710"/>
    <lineage>
        <taxon>Bacteria</taxon>
        <taxon>Pseudomonadati</taxon>
        <taxon>Pseudomonadota</taxon>
        <taxon>Betaproteobacteria</taxon>
        <taxon>Burkholderiales</taxon>
        <taxon>Sphaerotilaceae</taxon>
        <taxon>Sphaerotilus</taxon>
    </lineage>
</organism>
<keyword evidence="3" id="KW-0274">FAD</keyword>
<dbReference type="SUPFAM" id="SSF56425">
    <property type="entry name" value="Succinate dehydrogenase/fumarate reductase flavoprotein, catalytic domain"/>
    <property type="match status" value="1"/>
</dbReference>
<keyword evidence="7" id="KW-1185">Reference proteome</keyword>
<dbReference type="Gene3D" id="3.50.50.60">
    <property type="entry name" value="FAD/NAD(P)-binding domain"/>
    <property type="match status" value="2"/>
</dbReference>
<evidence type="ECO:0000313" key="7">
    <source>
        <dbReference type="Proteomes" id="UP001057498"/>
    </source>
</evidence>
<name>A0ABM7YHM1_9BURK</name>
<dbReference type="NCBIfam" id="NF009477">
    <property type="entry name" value="PRK12843.1"/>
    <property type="match status" value="1"/>
</dbReference>
<dbReference type="PANTHER" id="PTHR43400:SF10">
    <property type="entry name" value="3-OXOSTEROID 1-DEHYDROGENASE"/>
    <property type="match status" value="1"/>
</dbReference>
<reference evidence="6" key="1">
    <citation type="submission" date="2022-04" db="EMBL/GenBank/DDBJ databases">
        <title>Whole genome sequence of Sphaerotilus sp. FB-5.</title>
        <authorList>
            <person name="Takeda M."/>
            <person name="Narihara S."/>
            <person name="Akimoto M."/>
            <person name="Akimoto R."/>
            <person name="Nishiyashiki S."/>
            <person name="Murakami T."/>
        </authorList>
    </citation>
    <scope>NUCLEOTIDE SEQUENCE</scope>
    <source>
        <strain evidence="6">FB-5</strain>
    </source>
</reference>
<keyword evidence="4" id="KW-0560">Oxidoreductase</keyword>
<accession>A0ABM7YHM1</accession>
<protein>
    <submittedName>
        <fullName evidence="6">FAD-binding dehydrogenase</fullName>
    </submittedName>
</protein>
<keyword evidence="2" id="KW-0285">Flavoprotein</keyword>
<evidence type="ECO:0000256" key="2">
    <source>
        <dbReference type="ARBA" id="ARBA00022630"/>
    </source>
</evidence>
<dbReference type="InterPro" id="IPR036188">
    <property type="entry name" value="FAD/NAD-bd_sf"/>
</dbReference>